<organism evidence="1">
    <name type="scientific">Anguilla anguilla</name>
    <name type="common">European freshwater eel</name>
    <name type="synonym">Muraena anguilla</name>
    <dbReference type="NCBI Taxonomy" id="7936"/>
    <lineage>
        <taxon>Eukaryota</taxon>
        <taxon>Metazoa</taxon>
        <taxon>Chordata</taxon>
        <taxon>Craniata</taxon>
        <taxon>Vertebrata</taxon>
        <taxon>Euteleostomi</taxon>
        <taxon>Actinopterygii</taxon>
        <taxon>Neopterygii</taxon>
        <taxon>Teleostei</taxon>
        <taxon>Anguilliformes</taxon>
        <taxon>Anguillidae</taxon>
        <taxon>Anguilla</taxon>
    </lineage>
</organism>
<evidence type="ECO:0000313" key="1">
    <source>
        <dbReference type="EMBL" id="JAH18946.1"/>
    </source>
</evidence>
<dbReference type="EMBL" id="GBXM01089631">
    <property type="protein sequence ID" value="JAH18946.1"/>
    <property type="molecule type" value="Transcribed_RNA"/>
</dbReference>
<protein>
    <submittedName>
        <fullName evidence="1">Uncharacterized protein</fullName>
    </submittedName>
</protein>
<dbReference type="AlphaFoldDB" id="A0A0E9QPT4"/>
<proteinExistence type="predicted"/>
<name>A0A0E9QPT4_ANGAN</name>
<sequence>MLIIVFGETFDYIGQQVSERLWFWQDNPIL</sequence>
<reference evidence="1" key="1">
    <citation type="submission" date="2014-11" db="EMBL/GenBank/DDBJ databases">
        <authorList>
            <person name="Amaro Gonzalez C."/>
        </authorList>
    </citation>
    <scope>NUCLEOTIDE SEQUENCE</scope>
</reference>
<reference evidence="1" key="2">
    <citation type="journal article" date="2015" name="Fish Shellfish Immunol.">
        <title>Early steps in the European eel (Anguilla anguilla)-Vibrio vulnificus interaction in the gills: Role of the RtxA13 toxin.</title>
        <authorList>
            <person name="Callol A."/>
            <person name="Pajuelo D."/>
            <person name="Ebbesson L."/>
            <person name="Teles M."/>
            <person name="MacKenzie S."/>
            <person name="Amaro C."/>
        </authorList>
    </citation>
    <scope>NUCLEOTIDE SEQUENCE</scope>
</reference>
<accession>A0A0E9QPT4</accession>